<evidence type="ECO:0000259" key="4">
    <source>
        <dbReference type="PROSITE" id="PS01180"/>
    </source>
</evidence>
<dbReference type="Ensembl" id="ENSPLAT00000029205.1">
    <property type="protein sequence ID" value="ENSPLAP00000011459.1"/>
    <property type="gene ID" value="ENSPLAG00000014605.1"/>
</dbReference>
<dbReference type="PROSITE" id="PS01180">
    <property type="entry name" value="CUB"/>
    <property type="match status" value="2"/>
</dbReference>
<dbReference type="Gene3D" id="2.60.120.290">
    <property type="entry name" value="Spermadhesin, CUB domain"/>
    <property type="match status" value="2"/>
</dbReference>
<accession>A0A3B3UFP5</accession>
<proteinExistence type="predicted"/>
<dbReference type="PANTHER" id="PTHR24251">
    <property type="entry name" value="OVOCHYMASE-RELATED"/>
    <property type="match status" value="1"/>
</dbReference>
<evidence type="ECO:0000256" key="3">
    <source>
        <dbReference type="PROSITE-ProRule" id="PRU00302"/>
    </source>
</evidence>
<dbReference type="AlphaFoldDB" id="A0A3B3UFP5"/>
<dbReference type="SMART" id="SM00042">
    <property type="entry name" value="CUB"/>
    <property type="match status" value="1"/>
</dbReference>
<dbReference type="InterPro" id="IPR035976">
    <property type="entry name" value="Sushi/SCR/CCP_sf"/>
</dbReference>
<evidence type="ECO:0000256" key="2">
    <source>
        <dbReference type="ARBA" id="ARBA00023157"/>
    </source>
</evidence>
<dbReference type="SUPFAM" id="SSF49854">
    <property type="entry name" value="Spermadhesin, CUB domain"/>
    <property type="match status" value="2"/>
</dbReference>
<dbReference type="Gene3D" id="2.10.70.10">
    <property type="entry name" value="Complement Module, domain 1"/>
    <property type="match status" value="1"/>
</dbReference>
<dbReference type="GeneTree" id="ENSGT00940000164318"/>
<comment type="caution">
    <text evidence="3">Lacks conserved residue(s) required for the propagation of feature annotation.</text>
</comment>
<sequence length="250" mass="27280">LGTPLAVHIFSCLHPFIMNSGWNGTIESPGFPYGYPNGANCTWVIVAEKGNRIHIVFQSFAVEEEYDFLSLYDGHPQPANFRTRLTGFTIPPPVTSSDSIFSLRLTSDFAVSAHGFKVAYEELRSSSCGNPGVPAKGIRNGTQFNVGDKIRYRCVTGYVLDGHSLLTCVTSTAGVSVWDFPVPICRAEDTCGGTLRGSSGLISSLGSSRECKWTILADPGDTISLVFTEFQMEEKSDYLEIEGSKQPTIW</sequence>
<keyword evidence="3" id="KW-0768">Sushi</keyword>
<reference evidence="6" key="2">
    <citation type="submission" date="2025-09" db="UniProtKB">
        <authorList>
            <consortium name="Ensembl"/>
        </authorList>
    </citation>
    <scope>IDENTIFICATION</scope>
</reference>
<dbReference type="Pfam" id="PF00084">
    <property type="entry name" value="Sushi"/>
    <property type="match status" value="1"/>
</dbReference>
<keyword evidence="7" id="KW-1185">Reference proteome</keyword>
<dbReference type="Proteomes" id="UP000261500">
    <property type="component" value="Unplaced"/>
</dbReference>
<dbReference type="CDD" id="cd00041">
    <property type="entry name" value="CUB"/>
    <property type="match status" value="1"/>
</dbReference>
<evidence type="ECO:0000259" key="5">
    <source>
        <dbReference type="PROSITE" id="PS50923"/>
    </source>
</evidence>
<evidence type="ECO:0000313" key="7">
    <source>
        <dbReference type="Proteomes" id="UP000261500"/>
    </source>
</evidence>
<dbReference type="SMART" id="SM00032">
    <property type="entry name" value="CCP"/>
    <property type="match status" value="1"/>
</dbReference>
<dbReference type="SUPFAM" id="SSF57535">
    <property type="entry name" value="Complement control module/SCR domain"/>
    <property type="match status" value="1"/>
</dbReference>
<organism evidence="6 7">
    <name type="scientific">Poecilia latipinna</name>
    <name type="common">sailfin molly</name>
    <dbReference type="NCBI Taxonomy" id="48699"/>
    <lineage>
        <taxon>Eukaryota</taxon>
        <taxon>Metazoa</taxon>
        <taxon>Chordata</taxon>
        <taxon>Craniata</taxon>
        <taxon>Vertebrata</taxon>
        <taxon>Euteleostomi</taxon>
        <taxon>Actinopterygii</taxon>
        <taxon>Neopterygii</taxon>
        <taxon>Teleostei</taxon>
        <taxon>Neoteleostei</taxon>
        <taxon>Acanthomorphata</taxon>
        <taxon>Ovalentaria</taxon>
        <taxon>Atherinomorphae</taxon>
        <taxon>Cyprinodontiformes</taxon>
        <taxon>Poeciliidae</taxon>
        <taxon>Poeciliinae</taxon>
        <taxon>Poecilia</taxon>
    </lineage>
</organism>
<feature type="domain" description="Sushi" evidence="5">
    <location>
        <begin position="126"/>
        <end position="187"/>
    </location>
</feature>
<keyword evidence="2" id="KW-1015">Disulfide bond</keyword>
<dbReference type="InterPro" id="IPR000436">
    <property type="entry name" value="Sushi_SCR_CCP_dom"/>
</dbReference>
<feature type="domain" description="CUB" evidence="4">
    <location>
        <begin position="191"/>
        <end position="250"/>
    </location>
</feature>
<keyword evidence="1" id="KW-0677">Repeat</keyword>
<dbReference type="InterPro" id="IPR035914">
    <property type="entry name" value="Sperma_CUB_dom_sf"/>
</dbReference>
<evidence type="ECO:0000313" key="6">
    <source>
        <dbReference type="Ensembl" id="ENSPLAP00000011459.1"/>
    </source>
</evidence>
<evidence type="ECO:0000256" key="1">
    <source>
        <dbReference type="ARBA" id="ARBA00022737"/>
    </source>
</evidence>
<protein>
    <recommendedName>
        <fullName evidence="8">CUB and Sushi multiple domains 3a</fullName>
    </recommendedName>
</protein>
<dbReference type="PROSITE" id="PS50923">
    <property type="entry name" value="SUSHI"/>
    <property type="match status" value="1"/>
</dbReference>
<reference evidence="6" key="1">
    <citation type="submission" date="2025-08" db="UniProtKB">
        <authorList>
            <consortium name="Ensembl"/>
        </authorList>
    </citation>
    <scope>IDENTIFICATION</scope>
</reference>
<dbReference type="CDD" id="cd00033">
    <property type="entry name" value="CCP"/>
    <property type="match status" value="1"/>
</dbReference>
<dbReference type="Pfam" id="PF00431">
    <property type="entry name" value="CUB"/>
    <property type="match status" value="2"/>
</dbReference>
<dbReference type="InterPro" id="IPR000859">
    <property type="entry name" value="CUB_dom"/>
</dbReference>
<feature type="domain" description="CUB" evidence="4">
    <location>
        <begin position="12"/>
        <end position="123"/>
    </location>
</feature>
<name>A0A3B3UFP5_9TELE</name>
<evidence type="ECO:0008006" key="8">
    <source>
        <dbReference type="Google" id="ProtNLM"/>
    </source>
</evidence>
<dbReference type="FunFam" id="2.60.120.290:FF:000001">
    <property type="entry name" value="CUB and sushi domain-containing protein 3 isoform X1"/>
    <property type="match status" value="1"/>
</dbReference>